<dbReference type="Gene3D" id="3.40.50.150">
    <property type="entry name" value="Vaccinia Virus protein VP39"/>
    <property type="match status" value="1"/>
</dbReference>
<dbReference type="InterPro" id="IPR001091">
    <property type="entry name" value="RM_Methyltransferase"/>
</dbReference>
<reference evidence="5" key="1">
    <citation type="journal article" date="2014" name="Front. Microbiol.">
        <title>High frequency of phylogenetically diverse reductive dehalogenase-homologous genes in deep subseafloor sedimentary metagenomes.</title>
        <authorList>
            <person name="Kawai M."/>
            <person name="Futagami T."/>
            <person name="Toyoda A."/>
            <person name="Takaki Y."/>
            <person name="Nishi S."/>
            <person name="Hori S."/>
            <person name="Arai W."/>
            <person name="Tsubouchi T."/>
            <person name="Morono Y."/>
            <person name="Uchiyama I."/>
            <person name="Ito T."/>
            <person name="Fujiyama A."/>
            <person name="Inagaki F."/>
            <person name="Takami H."/>
        </authorList>
    </citation>
    <scope>NUCLEOTIDE SEQUENCE</scope>
    <source>
        <strain evidence="5">Expedition CK06-06</strain>
    </source>
</reference>
<dbReference type="GO" id="GO:0003677">
    <property type="term" value="F:DNA binding"/>
    <property type="evidence" value="ECO:0007669"/>
    <property type="project" value="InterPro"/>
</dbReference>
<name>X0RUJ3_9ZZZZ</name>
<keyword evidence="1" id="KW-0489">Methyltransferase</keyword>
<dbReference type="AlphaFoldDB" id="X0RUJ3"/>
<gene>
    <name evidence="5" type="ORF">S01H1_12224</name>
</gene>
<comment type="caution">
    <text evidence="5">The sequence shown here is derived from an EMBL/GenBank/DDBJ whole genome shotgun (WGS) entry which is preliminary data.</text>
</comment>
<dbReference type="InterPro" id="IPR002941">
    <property type="entry name" value="DNA_methylase_N4/N6"/>
</dbReference>
<dbReference type="InterPro" id="IPR029063">
    <property type="entry name" value="SAM-dependent_MTases_sf"/>
</dbReference>
<evidence type="ECO:0000256" key="2">
    <source>
        <dbReference type="ARBA" id="ARBA00022679"/>
    </source>
</evidence>
<feature type="compositionally biased region" description="Acidic residues" evidence="3">
    <location>
        <begin position="398"/>
        <end position="409"/>
    </location>
</feature>
<dbReference type="GO" id="GO:0008170">
    <property type="term" value="F:N-methyltransferase activity"/>
    <property type="evidence" value="ECO:0007669"/>
    <property type="project" value="InterPro"/>
</dbReference>
<dbReference type="Pfam" id="PF01555">
    <property type="entry name" value="N6_N4_Mtase"/>
    <property type="match status" value="1"/>
</dbReference>
<organism evidence="5">
    <name type="scientific">marine sediment metagenome</name>
    <dbReference type="NCBI Taxonomy" id="412755"/>
    <lineage>
        <taxon>unclassified sequences</taxon>
        <taxon>metagenomes</taxon>
        <taxon>ecological metagenomes</taxon>
    </lineage>
</organism>
<dbReference type="GO" id="GO:0032259">
    <property type="term" value="P:methylation"/>
    <property type="evidence" value="ECO:0007669"/>
    <property type="project" value="UniProtKB-KW"/>
</dbReference>
<evidence type="ECO:0000259" key="4">
    <source>
        <dbReference type="Pfam" id="PF01555"/>
    </source>
</evidence>
<dbReference type="PRINTS" id="PR00508">
    <property type="entry name" value="S21N4MTFRASE"/>
</dbReference>
<protein>
    <recommendedName>
        <fullName evidence="4">DNA methylase N-4/N-6 domain-containing protein</fullName>
    </recommendedName>
</protein>
<accession>X0RUJ3</accession>
<sequence>YLLWYCKDIEKIGVNKLFQARSVSEGTTEDPKKLALWLQLPNGFERTLTTEEKREEVQLPEDAKVFRADKVRDSGVLDHKVFEFEFQGEKLLPGRAFAWRGNPDEMEGLKKSNRLVRTQQTLAFKLFLSDSGGVEITSMWQDTAGKIPDMAYVVQTHEKIISRCILMTTNPGDLVLDPTCGSGTAAYVAEKWGRRWITIDTSRVSIALARQRLLTGKFDYFELKEKDKGVSGGFVNKTVPHITLKNIAQNVALDPIFEKHEPILAEKLKVLNKELKTVTPEIRKKLKQKLLEKERNEGKKSITDADRRRWDLPKDKWEEWEVPFDNDQGWPEPLQDALTGYRKAWRAKMDEVNECIAASAEKEELVDQPEVERGILRVSGPFTVEAVQPPEERLDEPSPIDEPEGDLETFDVQGEPTNA</sequence>
<keyword evidence="2" id="KW-0808">Transferase</keyword>
<dbReference type="SUPFAM" id="SSF53335">
    <property type="entry name" value="S-adenosyl-L-methionine-dependent methyltransferases"/>
    <property type="match status" value="1"/>
</dbReference>
<feature type="domain" description="DNA methylase N-4/N-6" evidence="4">
    <location>
        <begin position="105"/>
        <end position="207"/>
    </location>
</feature>
<feature type="non-terminal residue" evidence="5">
    <location>
        <position position="419"/>
    </location>
</feature>
<evidence type="ECO:0000313" key="5">
    <source>
        <dbReference type="EMBL" id="GAF67432.1"/>
    </source>
</evidence>
<evidence type="ECO:0000256" key="3">
    <source>
        <dbReference type="SAM" id="MobiDB-lite"/>
    </source>
</evidence>
<evidence type="ECO:0000256" key="1">
    <source>
        <dbReference type="ARBA" id="ARBA00022603"/>
    </source>
</evidence>
<dbReference type="EMBL" id="BARS01006258">
    <property type="protein sequence ID" value="GAF67432.1"/>
    <property type="molecule type" value="Genomic_DNA"/>
</dbReference>
<feature type="non-terminal residue" evidence="5">
    <location>
        <position position="1"/>
    </location>
</feature>
<proteinExistence type="predicted"/>
<feature type="region of interest" description="Disordered" evidence="3">
    <location>
        <begin position="388"/>
        <end position="419"/>
    </location>
</feature>